<dbReference type="EC" id="2.7.13.3" evidence="2"/>
<dbReference type="GO" id="GO:0016301">
    <property type="term" value="F:kinase activity"/>
    <property type="evidence" value="ECO:0007669"/>
    <property type="project" value="UniProtKB-KW"/>
</dbReference>
<dbReference type="InterPro" id="IPR050482">
    <property type="entry name" value="Sensor_HK_TwoCompSys"/>
</dbReference>
<dbReference type="EMBL" id="SODU01000004">
    <property type="protein sequence ID" value="TDW84300.1"/>
    <property type="molecule type" value="Genomic_DNA"/>
</dbReference>
<dbReference type="InterPro" id="IPR036890">
    <property type="entry name" value="HATPase_C_sf"/>
</dbReference>
<evidence type="ECO:0000256" key="1">
    <source>
        <dbReference type="ARBA" id="ARBA00000085"/>
    </source>
</evidence>
<dbReference type="Gene3D" id="1.20.5.1930">
    <property type="match status" value="1"/>
</dbReference>
<organism evidence="12 13">
    <name type="scientific">Kribbella pratensis</name>
    <dbReference type="NCBI Taxonomy" id="2512112"/>
    <lineage>
        <taxon>Bacteria</taxon>
        <taxon>Bacillati</taxon>
        <taxon>Actinomycetota</taxon>
        <taxon>Actinomycetes</taxon>
        <taxon>Propionibacteriales</taxon>
        <taxon>Kribbellaceae</taxon>
        <taxon>Kribbella</taxon>
    </lineage>
</organism>
<dbReference type="Pfam" id="PF02518">
    <property type="entry name" value="HATPase_c"/>
    <property type="match status" value="1"/>
</dbReference>
<proteinExistence type="predicted"/>
<keyword evidence="7" id="KW-0067">ATP-binding</keyword>
<evidence type="ECO:0000313" key="13">
    <source>
        <dbReference type="Proteomes" id="UP000295060"/>
    </source>
</evidence>
<evidence type="ECO:0000256" key="8">
    <source>
        <dbReference type="ARBA" id="ARBA00023012"/>
    </source>
</evidence>
<keyword evidence="9" id="KW-0812">Transmembrane</keyword>
<dbReference type="Proteomes" id="UP000295060">
    <property type="component" value="Unassembled WGS sequence"/>
</dbReference>
<keyword evidence="3" id="KW-0597">Phosphoprotein</keyword>
<comment type="catalytic activity">
    <reaction evidence="1">
        <text>ATP + protein L-histidine = ADP + protein N-phospho-L-histidine.</text>
        <dbReference type="EC" id="2.7.13.3"/>
    </reaction>
</comment>
<dbReference type="InterPro" id="IPR011712">
    <property type="entry name" value="Sig_transdc_His_kin_sub3_dim/P"/>
</dbReference>
<keyword evidence="6 12" id="KW-0418">Kinase</keyword>
<dbReference type="Gene3D" id="3.30.565.10">
    <property type="entry name" value="Histidine kinase-like ATPase, C-terminal domain"/>
    <property type="match status" value="1"/>
</dbReference>
<dbReference type="CDD" id="cd16917">
    <property type="entry name" value="HATPase_UhpB-NarQ-NarX-like"/>
    <property type="match status" value="1"/>
</dbReference>
<name>A0ABY2F7E4_9ACTN</name>
<keyword evidence="13" id="KW-1185">Reference proteome</keyword>
<protein>
    <recommendedName>
        <fullName evidence="2">histidine kinase</fullName>
        <ecNumber evidence="2">2.7.13.3</ecNumber>
    </recommendedName>
</protein>
<keyword evidence="5" id="KW-0547">Nucleotide-binding</keyword>
<feature type="domain" description="Histidine kinase/HSP90-like ATPase" evidence="10">
    <location>
        <begin position="266"/>
        <end position="351"/>
    </location>
</feature>
<keyword evidence="4" id="KW-0808">Transferase</keyword>
<evidence type="ECO:0000313" key="12">
    <source>
        <dbReference type="EMBL" id="TDW84300.1"/>
    </source>
</evidence>
<evidence type="ECO:0000256" key="4">
    <source>
        <dbReference type="ARBA" id="ARBA00022679"/>
    </source>
</evidence>
<evidence type="ECO:0000256" key="3">
    <source>
        <dbReference type="ARBA" id="ARBA00022553"/>
    </source>
</evidence>
<keyword evidence="9" id="KW-0472">Membrane</keyword>
<dbReference type="InterPro" id="IPR003594">
    <property type="entry name" value="HATPase_dom"/>
</dbReference>
<feature type="domain" description="Signal transduction histidine kinase subgroup 3 dimerisation and phosphoacceptor" evidence="11">
    <location>
        <begin position="152"/>
        <end position="213"/>
    </location>
</feature>
<evidence type="ECO:0000259" key="10">
    <source>
        <dbReference type="Pfam" id="PF02518"/>
    </source>
</evidence>
<feature type="transmembrane region" description="Helical" evidence="9">
    <location>
        <begin position="40"/>
        <end position="59"/>
    </location>
</feature>
<accession>A0ABY2F7E4</accession>
<evidence type="ECO:0000256" key="9">
    <source>
        <dbReference type="SAM" id="Phobius"/>
    </source>
</evidence>
<evidence type="ECO:0000256" key="5">
    <source>
        <dbReference type="ARBA" id="ARBA00022741"/>
    </source>
</evidence>
<keyword evidence="9" id="KW-1133">Transmembrane helix</keyword>
<evidence type="ECO:0000259" key="11">
    <source>
        <dbReference type="Pfam" id="PF07730"/>
    </source>
</evidence>
<sequence>MLAICILSAAVHVAQAVPFLIVDLAVPILLYTVAVRHARSVSLGLLSGLLLLVTGWSLYTAANALPVPGLPGRINPTIRQPIGTSPVPSRPPVSVIQQTWSGVVVLGSVLVASWAMGAGARTRSAYLDELHSRAKDLERERDQRATLAVTAERGRISRELHDIVAHGLSVMVAQAQGAAAALEKRPTDTQAALSAIVKTGRDSLDDMRRVLARVDGVEGLDDTWHPQPGLDRLPLLVAQVTEAGTPVRLHVEGSPAALPPEVDLSTYRIVQEALTNTMKHAGTGATADVILRYRDSGLEIEIRDDGHRRTSPHTAGNGLHGMSERARLLGGNLTAGPRTAGGFSVRAELPIQGPNR</sequence>
<dbReference type="PANTHER" id="PTHR24421:SF10">
    <property type="entry name" value="NITRATE_NITRITE SENSOR PROTEIN NARQ"/>
    <property type="match status" value="1"/>
</dbReference>
<reference evidence="12 13" key="1">
    <citation type="submission" date="2019-03" db="EMBL/GenBank/DDBJ databases">
        <title>Genomic Encyclopedia of Type Strains, Phase III (KMG-III): the genomes of soil and plant-associated and newly described type strains.</title>
        <authorList>
            <person name="Whitman W."/>
        </authorList>
    </citation>
    <scope>NUCLEOTIDE SEQUENCE [LARGE SCALE GENOMIC DNA]</scope>
    <source>
        <strain evidence="12 13">VKMAc-2574</strain>
    </source>
</reference>
<gene>
    <name evidence="12" type="ORF">EV137_7109</name>
</gene>
<dbReference type="Pfam" id="PF07730">
    <property type="entry name" value="HisKA_3"/>
    <property type="match status" value="1"/>
</dbReference>
<dbReference type="PANTHER" id="PTHR24421">
    <property type="entry name" value="NITRATE/NITRITE SENSOR PROTEIN NARX-RELATED"/>
    <property type="match status" value="1"/>
</dbReference>
<dbReference type="SUPFAM" id="SSF55874">
    <property type="entry name" value="ATPase domain of HSP90 chaperone/DNA topoisomerase II/histidine kinase"/>
    <property type="match status" value="1"/>
</dbReference>
<evidence type="ECO:0000256" key="2">
    <source>
        <dbReference type="ARBA" id="ARBA00012438"/>
    </source>
</evidence>
<evidence type="ECO:0000256" key="7">
    <source>
        <dbReference type="ARBA" id="ARBA00022840"/>
    </source>
</evidence>
<comment type="caution">
    <text evidence="12">The sequence shown here is derived from an EMBL/GenBank/DDBJ whole genome shotgun (WGS) entry which is preliminary data.</text>
</comment>
<evidence type="ECO:0000256" key="6">
    <source>
        <dbReference type="ARBA" id="ARBA00022777"/>
    </source>
</evidence>
<keyword evidence="8" id="KW-0902">Two-component regulatory system</keyword>